<organism evidence="2 3">
    <name type="scientific">Methanolapillus ohkumae</name>
    <dbReference type="NCBI Taxonomy" id="3028298"/>
    <lineage>
        <taxon>Archaea</taxon>
        <taxon>Methanobacteriati</taxon>
        <taxon>Methanobacteriota</taxon>
        <taxon>Stenosarchaea group</taxon>
        <taxon>Methanomicrobia</taxon>
        <taxon>Methanosarcinales</taxon>
        <taxon>Methanosarcinaceae</taxon>
        <taxon>Methanolapillus</taxon>
    </lineage>
</organism>
<evidence type="ECO:0000313" key="2">
    <source>
        <dbReference type="EMBL" id="WNY26673.1"/>
    </source>
</evidence>
<accession>A0AA96V7J0</accession>
<dbReference type="InterPro" id="IPR010319">
    <property type="entry name" value="Transglutaminase-like_Cys_pept"/>
</dbReference>
<protein>
    <recommendedName>
        <fullName evidence="4">Transglutaminase domain-containing protein</fullName>
    </recommendedName>
</protein>
<proteinExistence type="predicted"/>
<keyword evidence="3" id="KW-1185">Reference proteome</keyword>
<gene>
    <name evidence="2" type="ORF">MsAm2_04450</name>
</gene>
<evidence type="ECO:0000313" key="3">
    <source>
        <dbReference type="Proteomes" id="UP001304970"/>
    </source>
</evidence>
<name>A0AA96V7J0_9EURY</name>
<feature type="region of interest" description="Disordered" evidence="1">
    <location>
        <begin position="39"/>
        <end position="61"/>
    </location>
</feature>
<dbReference type="EMBL" id="CP131061">
    <property type="protein sequence ID" value="WNY26673.1"/>
    <property type="molecule type" value="Genomic_DNA"/>
</dbReference>
<dbReference type="PANTHER" id="PTHR39327">
    <property type="match status" value="1"/>
</dbReference>
<sequence>MGKASKMIFLLLFVIVLAVLVFYAAPFFESGTNKIPFPDLNSSSSSNPAGPVSPDKINDPERVNYFNNQKDEPGYYTRTYTWKYDNQTWNYTISIPIETYDLYRNKSHVRADYSQYALSQDDREILGQMTHAFQAQGEQYNYTDDQTVGNIIAFIQSMPYSSDSVTTGFDSYPRYPVETLVDGGGDCEDSTILAAALLHELGYDTALLGFTGHMALGVAGMDDMPTDAVSFERNGKYYYVETTSSDYAIGEMPAGVDAGSIHIYKMNIGANLEVMVSRELVEKGETSAIHEVIVTIKNRGPNPAENITVEMNGLFSKSSKMSDEQNIGTIGVNETRKVTSTFTVARGQWVEFRGTVYGSNFETVDLILTPFEQE</sequence>
<reference evidence="2 3" key="1">
    <citation type="submission" date="2023-07" db="EMBL/GenBank/DDBJ databases">
        <title>Closed genome sequence of Methanosarcinaceae archaeon Am2.</title>
        <authorList>
            <person name="Poehlein A."/>
            <person name="Protasov E."/>
            <person name="Platt K."/>
            <person name="Reeh H."/>
            <person name="Daniel R."/>
            <person name="Brune A."/>
        </authorList>
    </citation>
    <scope>NUCLEOTIDE SEQUENCE [LARGE SCALE GENOMIC DNA]</scope>
    <source>
        <strain evidence="2 3">Am2</strain>
    </source>
</reference>
<evidence type="ECO:0008006" key="4">
    <source>
        <dbReference type="Google" id="ProtNLM"/>
    </source>
</evidence>
<dbReference type="Gene3D" id="3.10.620.30">
    <property type="match status" value="1"/>
</dbReference>
<dbReference type="AlphaFoldDB" id="A0AA96V7J0"/>
<dbReference type="PANTHER" id="PTHR39327:SF1">
    <property type="entry name" value="BLR5470 PROTEIN"/>
    <property type="match status" value="1"/>
</dbReference>
<dbReference type="RefSeq" id="WP_338098195.1">
    <property type="nucleotide sequence ID" value="NZ_CP131061.1"/>
</dbReference>
<dbReference type="GeneID" id="89227849"/>
<dbReference type="Proteomes" id="UP001304970">
    <property type="component" value="Chromosome"/>
</dbReference>
<evidence type="ECO:0000256" key="1">
    <source>
        <dbReference type="SAM" id="MobiDB-lite"/>
    </source>
</evidence>